<organism evidence="1 2">
    <name type="scientific">Candidatus Segetimicrobium genomatis</name>
    <dbReference type="NCBI Taxonomy" id="2569760"/>
    <lineage>
        <taxon>Bacteria</taxon>
        <taxon>Bacillati</taxon>
        <taxon>Candidatus Sysuimicrobiota</taxon>
        <taxon>Candidatus Sysuimicrobiia</taxon>
        <taxon>Candidatus Sysuimicrobiales</taxon>
        <taxon>Candidatus Segetimicrobiaceae</taxon>
        <taxon>Candidatus Segetimicrobium</taxon>
    </lineage>
</organism>
<evidence type="ECO:0000313" key="2">
    <source>
        <dbReference type="Proteomes" id="UP000318509"/>
    </source>
</evidence>
<dbReference type="Proteomes" id="UP000318509">
    <property type="component" value="Unassembled WGS sequence"/>
</dbReference>
<dbReference type="InterPro" id="IPR043733">
    <property type="entry name" value="DUF5677"/>
</dbReference>
<accession>A0A537K2U6</accession>
<dbReference type="EMBL" id="VBAK01000115">
    <property type="protein sequence ID" value="TMI90108.1"/>
    <property type="molecule type" value="Genomic_DNA"/>
</dbReference>
<reference evidence="1 2" key="1">
    <citation type="journal article" date="2019" name="Nat. Microbiol.">
        <title>Mediterranean grassland soil C-N compound turnover is dependent on rainfall and depth, and is mediated by genomically divergent microorganisms.</title>
        <authorList>
            <person name="Diamond S."/>
            <person name="Andeer P.F."/>
            <person name="Li Z."/>
            <person name="Crits-Christoph A."/>
            <person name="Burstein D."/>
            <person name="Anantharaman K."/>
            <person name="Lane K.R."/>
            <person name="Thomas B.C."/>
            <person name="Pan C."/>
            <person name="Northen T.R."/>
            <person name="Banfield J.F."/>
        </authorList>
    </citation>
    <scope>NUCLEOTIDE SEQUENCE [LARGE SCALE GENOMIC DNA]</scope>
    <source>
        <strain evidence="1">NP_3</strain>
    </source>
</reference>
<name>A0A537K2U6_9BACT</name>
<proteinExistence type="predicted"/>
<gene>
    <name evidence="1" type="ORF">E6H00_07930</name>
</gene>
<dbReference type="Pfam" id="PF18928">
    <property type="entry name" value="DUF5677"/>
    <property type="match status" value="1"/>
</dbReference>
<comment type="caution">
    <text evidence="1">The sequence shown here is derived from an EMBL/GenBank/DDBJ whole genome shotgun (WGS) entry which is preliminary data.</text>
</comment>
<evidence type="ECO:0000313" key="1">
    <source>
        <dbReference type="EMBL" id="TMI90108.1"/>
    </source>
</evidence>
<protein>
    <submittedName>
        <fullName evidence="1">Uncharacterized protein</fullName>
    </submittedName>
</protein>
<sequence>MDIRLSPLQSVHALESFAQRLLLVIRQVLEPSPPRRDDEDALALMALCFTRKEAEHLRSILALVRAAQYRDALLIARSMIEGVALLTWAAREPSTRPALWRTFVWIEDWRCMQQQARSGDLLDPLERNIVEEQVLRCGEPFLSRAAQDALRAGASLPADPYWPHWHEGKSVARIFQELRDVPLYLYVYSATSRWIHWSPRGLGASPGGDGDHPDGEAGAPEYAAAALAAGFQTALDTAARLDAHLHLGFAGRLSDLRDEYVRRLSGEGFDALRMAIGRAQAPTVREGRDA</sequence>
<dbReference type="AlphaFoldDB" id="A0A537K2U6"/>